<comment type="similarity">
    <text evidence="2 7">Belongs to the PanB family.</text>
</comment>
<dbReference type="NCBIfam" id="NF001452">
    <property type="entry name" value="PRK00311.1"/>
    <property type="match status" value="1"/>
</dbReference>
<dbReference type="FunFam" id="3.20.20.60:FF:000003">
    <property type="entry name" value="3-methyl-2-oxobutanoate hydroxymethyltransferase"/>
    <property type="match status" value="1"/>
</dbReference>
<evidence type="ECO:0000256" key="3">
    <source>
        <dbReference type="ARBA" id="ARBA00011424"/>
    </source>
</evidence>
<dbReference type="CDD" id="cd06557">
    <property type="entry name" value="KPHMT-like"/>
    <property type="match status" value="1"/>
</dbReference>
<comment type="pathway">
    <text evidence="1 7">Cofactor biosynthesis; (R)-pantothenate biosynthesis; (R)-pantoate from 3-methyl-2-oxobutanoate: step 1/2.</text>
</comment>
<reference evidence="11 12" key="1">
    <citation type="submission" date="2016-08" db="EMBL/GenBank/DDBJ databases">
        <title>Campylobacter species from sea mammals.</title>
        <authorList>
            <person name="Gilbert M.J."/>
            <person name="Byrne B.A."/>
            <person name="Zomer A.L."/>
            <person name="Wagenaar J.A."/>
        </authorList>
    </citation>
    <scope>NUCLEOTIDE SEQUENCE [LARGE SCALE GENOMIC DNA]</scope>
    <source>
        <strain evidence="11 12">1105248</strain>
    </source>
</reference>
<dbReference type="InterPro" id="IPR040442">
    <property type="entry name" value="Pyrv_kinase-like_dom_sf"/>
</dbReference>
<evidence type="ECO:0000256" key="7">
    <source>
        <dbReference type="HAMAP-Rule" id="MF_00156"/>
    </source>
</evidence>
<evidence type="ECO:0000256" key="9">
    <source>
        <dbReference type="PIRSR" id="PIRSR000388-2"/>
    </source>
</evidence>
<dbReference type="HAMAP" id="MF_00156">
    <property type="entry name" value="PanB"/>
    <property type="match status" value="1"/>
</dbReference>
<dbReference type="GO" id="GO:0005737">
    <property type="term" value="C:cytoplasm"/>
    <property type="evidence" value="ECO:0007669"/>
    <property type="project" value="UniProtKB-SubCell"/>
</dbReference>
<accession>A0AAX0LBP1</accession>
<comment type="subcellular location">
    <subcellularLocation>
        <location evidence="7">Cytoplasm</location>
    </subcellularLocation>
</comment>
<name>A0AAX0LBP1_9BACT</name>
<feature type="binding site" evidence="7 9">
    <location>
        <begin position="46"/>
        <end position="47"/>
    </location>
    <ligand>
        <name>3-methyl-2-oxobutanoate</name>
        <dbReference type="ChEBI" id="CHEBI:11851"/>
    </ligand>
</feature>
<dbReference type="PIRSF" id="PIRSF000388">
    <property type="entry name" value="Pantoate_hydroxy_MeTrfase"/>
    <property type="match status" value="1"/>
</dbReference>
<dbReference type="NCBIfam" id="TIGR00222">
    <property type="entry name" value="panB"/>
    <property type="match status" value="1"/>
</dbReference>
<organism evidence="11 12">
    <name type="scientific">Campylobacter pinnipediorum subsp. pinnipediorum</name>
    <dbReference type="NCBI Taxonomy" id="1660067"/>
    <lineage>
        <taxon>Bacteria</taxon>
        <taxon>Pseudomonadati</taxon>
        <taxon>Campylobacterota</taxon>
        <taxon>Epsilonproteobacteria</taxon>
        <taxon>Campylobacterales</taxon>
        <taxon>Campylobacteraceae</taxon>
        <taxon>Campylobacter</taxon>
    </lineage>
</organism>
<dbReference type="PANTHER" id="PTHR20881">
    <property type="entry name" value="3-METHYL-2-OXOBUTANOATE HYDROXYMETHYLTRANSFERASE"/>
    <property type="match status" value="1"/>
</dbReference>
<dbReference type="GO" id="GO:0003864">
    <property type="term" value="F:3-methyl-2-oxobutanoate hydroxymethyltransferase activity"/>
    <property type="evidence" value="ECO:0007669"/>
    <property type="project" value="UniProtKB-UniRule"/>
</dbReference>
<keyword evidence="7" id="KW-0963">Cytoplasm</keyword>
<dbReference type="GO" id="GO:0000287">
    <property type="term" value="F:magnesium ion binding"/>
    <property type="evidence" value="ECO:0007669"/>
    <property type="project" value="TreeGrafter"/>
</dbReference>
<feature type="binding site" evidence="7 10">
    <location>
        <position position="116"/>
    </location>
    <ligand>
        <name>Mg(2+)</name>
        <dbReference type="ChEBI" id="CHEBI:18420"/>
    </ligand>
</feature>
<evidence type="ECO:0000256" key="10">
    <source>
        <dbReference type="PIRSR" id="PIRSR000388-3"/>
    </source>
</evidence>
<dbReference type="InterPro" id="IPR003700">
    <property type="entry name" value="Pantoate_hydroxy_MeTrfase"/>
</dbReference>
<comment type="catalytic activity">
    <reaction evidence="7">
        <text>(6R)-5,10-methylene-5,6,7,8-tetrahydrofolate + 3-methyl-2-oxobutanoate + H2O = 2-dehydropantoate + (6S)-5,6,7,8-tetrahydrofolate</text>
        <dbReference type="Rhea" id="RHEA:11824"/>
        <dbReference type="ChEBI" id="CHEBI:11561"/>
        <dbReference type="ChEBI" id="CHEBI:11851"/>
        <dbReference type="ChEBI" id="CHEBI:15377"/>
        <dbReference type="ChEBI" id="CHEBI:15636"/>
        <dbReference type="ChEBI" id="CHEBI:57453"/>
        <dbReference type="EC" id="2.1.2.11"/>
    </reaction>
</comment>
<evidence type="ECO:0000313" key="11">
    <source>
        <dbReference type="EMBL" id="OPA81946.1"/>
    </source>
</evidence>
<keyword evidence="7 10" id="KW-0479">Metal-binding</keyword>
<dbReference type="GO" id="GO:0015940">
    <property type="term" value="P:pantothenate biosynthetic process"/>
    <property type="evidence" value="ECO:0007669"/>
    <property type="project" value="UniProtKB-UniRule"/>
</dbReference>
<evidence type="ECO:0000256" key="2">
    <source>
        <dbReference type="ARBA" id="ARBA00008676"/>
    </source>
</evidence>
<evidence type="ECO:0000256" key="8">
    <source>
        <dbReference type="PIRSR" id="PIRSR000388-1"/>
    </source>
</evidence>
<comment type="cofactor">
    <cofactor evidence="7 10">
        <name>Mg(2+)</name>
        <dbReference type="ChEBI" id="CHEBI:18420"/>
    </cofactor>
    <text evidence="7 10">Binds 1 Mg(2+) ion per subunit.</text>
</comment>
<evidence type="ECO:0000256" key="6">
    <source>
        <dbReference type="ARBA" id="ARBA00056497"/>
    </source>
</evidence>
<dbReference type="InterPro" id="IPR015813">
    <property type="entry name" value="Pyrv/PenolPyrv_kinase-like_dom"/>
</dbReference>
<dbReference type="EC" id="2.1.2.11" evidence="7"/>
<dbReference type="Proteomes" id="UP000189728">
    <property type="component" value="Unassembled WGS sequence"/>
</dbReference>
<dbReference type="Pfam" id="PF02548">
    <property type="entry name" value="Pantoate_transf"/>
    <property type="match status" value="1"/>
</dbReference>
<proteinExistence type="inferred from homology"/>
<feature type="active site" description="Proton acceptor" evidence="7 8">
    <location>
        <position position="183"/>
    </location>
</feature>
<feature type="binding site" evidence="7 9">
    <location>
        <position position="114"/>
    </location>
    <ligand>
        <name>3-methyl-2-oxobutanoate</name>
        <dbReference type="ChEBI" id="CHEBI:11851"/>
    </ligand>
</feature>
<comment type="caution">
    <text evidence="11">The sequence shown here is derived from an EMBL/GenBank/DDBJ whole genome shotgun (WGS) entry which is preliminary data.</text>
</comment>
<evidence type="ECO:0000256" key="5">
    <source>
        <dbReference type="ARBA" id="ARBA00022679"/>
    </source>
</evidence>
<dbReference type="PANTHER" id="PTHR20881:SF0">
    <property type="entry name" value="3-METHYL-2-OXOBUTANOATE HYDROXYMETHYLTRANSFERASE"/>
    <property type="match status" value="1"/>
</dbReference>
<keyword evidence="5 7" id="KW-0808">Transferase</keyword>
<dbReference type="RefSeq" id="WP_078387386.1">
    <property type="nucleotide sequence ID" value="NZ_CP012547.1"/>
</dbReference>
<evidence type="ECO:0000256" key="4">
    <source>
        <dbReference type="ARBA" id="ARBA00022655"/>
    </source>
</evidence>
<feature type="binding site" evidence="7 9">
    <location>
        <position position="85"/>
    </location>
    <ligand>
        <name>3-methyl-2-oxobutanoate</name>
        <dbReference type="ChEBI" id="CHEBI:11851"/>
    </ligand>
</feature>
<keyword evidence="4 7" id="KW-0566">Pantothenate biosynthesis</keyword>
<dbReference type="SUPFAM" id="SSF51621">
    <property type="entry name" value="Phosphoenolpyruvate/pyruvate domain"/>
    <property type="match status" value="1"/>
</dbReference>
<keyword evidence="7 10" id="KW-0460">Magnesium</keyword>
<sequence>MSVYKKITTQDILNKKNNEKIVAITAYDALFAKLFDDYVDVILVGDSLNMSFNGQKDTLNVDLKSMLYHTKAVCAGAKRALIMGDMPFGSYQNEKMALKNAVKFIKQAGADCIKLEGGMRVVPTVKKLTEEGVSVCGHIGLMPQRVRFEGGYKIKGKNDDDKKRLKEEALALQDAGAFCIVLEGVISDVADEITRSLEIPTIGIGSGVKTDGQILVFSDMLGFFEEFKPKFVKQYMGGASLVRNAIQEYANEVKNQKFPTSDFWY</sequence>
<comment type="function">
    <text evidence="6 7">Catalyzes the reversible reaction in which hydroxymethyl group from 5,10-methylenetetrahydrofolate is transferred onto alpha-ketoisovalerate to form ketopantoate.</text>
</comment>
<dbReference type="EMBL" id="MCRK01000011">
    <property type="protein sequence ID" value="OPA81946.1"/>
    <property type="molecule type" value="Genomic_DNA"/>
</dbReference>
<gene>
    <name evidence="7" type="primary">panB</name>
    <name evidence="11" type="ORF">BFG04_08425</name>
</gene>
<feature type="binding site" evidence="7 10">
    <location>
        <position position="46"/>
    </location>
    <ligand>
        <name>Mg(2+)</name>
        <dbReference type="ChEBI" id="CHEBI:18420"/>
    </ligand>
</feature>
<protein>
    <recommendedName>
        <fullName evidence="7">3-methyl-2-oxobutanoate hydroxymethyltransferase</fullName>
        <ecNumber evidence="7">2.1.2.11</ecNumber>
    </recommendedName>
    <alternativeName>
        <fullName evidence="7">Ketopantoate hydroxymethyltransferase</fullName>
        <shortName evidence="7">KPHMT</shortName>
    </alternativeName>
</protein>
<dbReference type="Gene3D" id="3.20.20.60">
    <property type="entry name" value="Phosphoenolpyruvate-binding domains"/>
    <property type="match status" value="1"/>
</dbReference>
<comment type="subunit">
    <text evidence="3 7">Homodecamer; pentamer of dimers.</text>
</comment>
<evidence type="ECO:0000256" key="1">
    <source>
        <dbReference type="ARBA" id="ARBA00005033"/>
    </source>
</evidence>
<dbReference type="AlphaFoldDB" id="A0AAX0LBP1"/>
<evidence type="ECO:0000313" key="12">
    <source>
        <dbReference type="Proteomes" id="UP000189728"/>
    </source>
</evidence>
<feature type="binding site" evidence="7 10">
    <location>
        <position position="85"/>
    </location>
    <ligand>
        <name>Mg(2+)</name>
        <dbReference type="ChEBI" id="CHEBI:18420"/>
    </ligand>
</feature>